<dbReference type="OMA" id="ASAMCSQ"/>
<dbReference type="GO" id="GO:0008585">
    <property type="term" value="P:female gonad development"/>
    <property type="evidence" value="ECO:0007669"/>
    <property type="project" value="Ensembl"/>
</dbReference>
<keyword evidence="1" id="KW-0175">Coiled coil</keyword>
<dbReference type="Pfam" id="PF15835">
    <property type="entry name" value="DUF4715"/>
    <property type="match status" value="1"/>
</dbReference>
<dbReference type="PANTHER" id="PTHR37364">
    <property type="entry name" value="COILED-COIL DOMAIN-CONTAINING PROTEIN 182"/>
    <property type="match status" value="1"/>
</dbReference>
<dbReference type="GeneTree" id="ENSGT00390000014787"/>
<dbReference type="Ensembl" id="ENSCPRT00005017049.1">
    <property type="protein sequence ID" value="ENSCPRP00005014516.1"/>
    <property type="gene ID" value="ENSCPRG00005010221.1"/>
</dbReference>
<proteinExistence type="predicted"/>
<dbReference type="Proteomes" id="UP000594220">
    <property type="component" value="Unplaced"/>
</dbReference>
<keyword evidence="3" id="KW-1185">Reference proteome</keyword>
<evidence type="ECO:0000313" key="2">
    <source>
        <dbReference type="Ensembl" id="ENSCPRP00005014516.1"/>
    </source>
</evidence>
<feature type="coiled-coil region" evidence="1">
    <location>
        <begin position="48"/>
        <end position="107"/>
    </location>
</feature>
<protein>
    <submittedName>
        <fullName evidence="2">Coiled-coil domain containing 182</fullName>
    </submittedName>
</protein>
<dbReference type="AlphaFoldDB" id="A0A7M4ETE4"/>
<evidence type="ECO:0000256" key="1">
    <source>
        <dbReference type="SAM" id="Coils"/>
    </source>
</evidence>
<name>A0A7M4ETE4_CROPO</name>
<evidence type="ECO:0000313" key="3">
    <source>
        <dbReference type="Proteomes" id="UP000594220"/>
    </source>
</evidence>
<dbReference type="PANTHER" id="PTHR37364:SF1">
    <property type="entry name" value="COILED-COIL DOMAIN-CONTAINING PROTEIN 182"/>
    <property type="match status" value="1"/>
</dbReference>
<sequence length="153" mass="17795">PEPWYDAATLPMTTDTLMSSQMEMSRPPTGHLISTLASAMCSQHAADMEKLRRQLKIVQTDMQDFKQEVSGLLHQVKTTLSYMMEVVTRLETSSHHMEQRLREEEDRGVVRSKVLAFLLPREKEVREKCASLERRLCWKDGKVYQVLQSIREK</sequence>
<reference evidence="2" key="2">
    <citation type="submission" date="2025-09" db="UniProtKB">
        <authorList>
            <consortium name="Ensembl"/>
        </authorList>
    </citation>
    <scope>IDENTIFICATION</scope>
</reference>
<reference evidence="2" key="1">
    <citation type="submission" date="2025-08" db="UniProtKB">
        <authorList>
            <consortium name="Ensembl"/>
        </authorList>
    </citation>
    <scope>IDENTIFICATION</scope>
</reference>
<organism evidence="2 3">
    <name type="scientific">Crocodylus porosus</name>
    <name type="common">Saltwater crocodile</name>
    <name type="synonym">Estuarine crocodile</name>
    <dbReference type="NCBI Taxonomy" id="8502"/>
    <lineage>
        <taxon>Eukaryota</taxon>
        <taxon>Metazoa</taxon>
        <taxon>Chordata</taxon>
        <taxon>Craniata</taxon>
        <taxon>Vertebrata</taxon>
        <taxon>Euteleostomi</taxon>
        <taxon>Archelosauria</taxon>
        <taxon>Archosauria</taxon>
        <taxon>Crocodylia</taxon>
        <taxon>Longirostres</taxon>
        <taxon>Crocodylidae</taxon>
        <taxon>Crocodylus</taxon>
    </lineage>
</organism>
<dbReference type="InterPro" id="IPR031678">
    <property type="entry name" value="DUF4715"/>
</dbReference>
<gene>
    <name evidence="2" type="primary">CCDC182</name>
</gene>
<accession>A0A7M4ETE4</accession>